<dbReference type="PROSITE" id="PS00211">
    <property type="entry name" value="ABC_TRANSPORTER_1"/>
    <property type="match status" value="1"/>
</dbReference>
<dbReference type="RefSeq" id="WP_123738908.1">
    <property type="nucleotide sequence ID" value="NZ_RKHQ01000001.1"/>
</dbReference>
<dbReference type="AlphaFoldDB" id="A0A3N2DAP1"/>
<dbReference type="InterPro" id="IPR027417">
    <property type="entry name" value="P-loop_NTPase"/>
</dbReference>
<evidence type="ECO:0000256" key="4">
    <source>
        <dbReference type="ARBA" id="ARBA00022840"/>
    </source>
</evidence>
<keyword evidence="2" id="KW-0813">Transport</keyword>
<dbReference type="PROSITE" id="PS50893">
    <property type="entry name" value="ABC_TRANSPORTER_2"/>
    <property type="match status" value="1"/>
</dbReference>
<dbReference type="PANTHER" id="PTHR42711:SF17">
    <property type="entry name" value="ABC TRANSPORTER ATP-BINDING PROTEIN"/>
    <property type="match status" value="1"/>
</dbReference>
<dbReference type="EMBL" id="RKHQ01000001">
    <property type="protein sequence ID" value="ROR96772.1"/>
    <property type="molecule type" value="Genomic_DNA"/>
</dbReference>
<reference evidence="7 8" key="1">
    <citation type="submission" date="2018-11" db="EMBL/GenBank/DDBJ databases">
        <title>Sequencing the genomes of 1000 actinobacteria strains.</title>
        <authorList>
            <person name="Klenk H.-P."/>
        </authorList>
    </citation>
    <scope>NUCLEOTIDE SEQUENCE [LARGE SCALE GENOMIC DNA]</scope>
    <source>
        <strain evidence="7 8">DSM 13521</strain>
    </source>
</reference>
<dbReference type="GO" id="GO:0005886">
    <property type="term" value="C:plasma membrane"/>
    <property type="evidence" value="ECO:0007669"/>
    <property type="project" value="UniProtKB-SubCell"/>
</dbReference>
<protein>
    <submittedName>
        <fullName evidence="7">ABC-2 type transport system ATP-binding protein</fullName>
    </submittedName>
</protein>
<sequence>MTAPPATPPASSAASSPVVTLDRVTRTFGDVVALDDVSLDLHAGQLVGMLGPNGAGKSTLLSLIAGLRKPTSGTVRLMGRDPRDPVARIGLGTTPQETGLPATLRVREVIDFVAGHFPDPMPTAEVMDMFGLGDLARRQTGSLSGGQKRRLAVALSIVGRPRVVLLDEPTTGLDVDARRVLWDAVQAYHAGGAAIVVTSHYLEEIEALAQRVVVVDGGRILADDDLASVLSRVGSRTVRFRLADAAAIADAGVLALLEHAEREGDRWTVVTPEADDLVRSLVAADVPFTGLDVRGATLEEAFVAMTSPAAPNPATTTNGRSAR</sequence>
<keyword evidence="8" id="KW-1185">Reference proteome</keyword>
<evidence type="ECO:0000259" key="6">
    <source>
        <dbReference type="PROSITE" id="PS50893"/>
    </source>
</evidence>
<organism evidence="7 8">
    <name type="scientific">Salana multivorans</name>
    <dbReference type="NCBI Taxonomy" id="120377"/>
    <lineage>
        <taxon>Bacteria</taxon>
        <taxon>Bacillati</taxon>
        <taxon>Actinomycetota</taxon>
        <taxon>Actinomycetes</taxon>
        <taxon>Micrococcales</taxon>
        <taxon>Beutenbergiaceae</taxon>
        <taxon>Salana</taxon>
    </lineage>
</organism>
<comment type="caution">
    <text evidence="7">The sequence shown here is derived from an EMBL/GenBank/DDBJ whole genome shotgun (WGS) entry which is preliminary data.</text>
</comment>
<dbReference type="GO" id="GO:0046677">
    <property type="term" value="P:response to antibiotic"/>
    <property type="evidence" value="ECO:0007669"/>
    <property type="project" value="UniProtKB-KW"/>
</dbReference>
<dbReference type="InterPro" id="IPR003593">
    <property type="entry name" value="AAA+_ATPase"/>
</dbReference>
<dbReference type="GO" id="GO:0005524">
    <property type="term" value="F:ATP binding"/>
    <property type="evidence" value="ECO:0007669"/>
    <property type="project" value="UniProtKB-KW"/>
</dbReference>
<name>A0A3N2DAP1_9MICO</name>
<dbReference type="InterPro" id="IPR017871">
    <property type="entry name" value="ABC_transporter-like_CS"/>
</dbReference>
<feature type="domain" description="ABC transporter" evidence="6">
    <location>
        <begin position="19"/>
        <end position="242"/>
    </location>
</feature>
<dbReference type="InterPro" id="IPR050763">
    <property type="entry name" value="ABC_transporter_ATP-binding"/>
</dbReference>
<keyword evidence="4 7" id="KW-0067">ATP-binding</keyword>
<dbReference type="SMART" id="SM00382">
    <property type="entry name" value="AAA"/>
    <property type="match status" value="1"/>
</dbReference>
<dbReference type="Gene3D" id="3.40.50.300">
    <property type="entry name" value="P-loop containing nucleotide triphosphate hydrolases"/>
    <property type="match status" value="1"/>
</dbReference>
<evidence type="ECO:0000256" key="2">
    <source>
        <dbReference type="ARBA" id="ARBA00022448"/>
    </source>
</evidence>
<dbReference type="CDD" id="cd03230">
    <property type="entry name" value="ABC_DR_subfamily_A"/>
    <property type="match status" value="1"/>
</dbReference>
<dbReference type="Pfam" id="PF00005">
    <property type="entry name" value="ABC_tran"/>
    <property type="match status" value="1"/>
</dbReference>
<dbReference type="InterPro" id="IPR003439">
    <property type="entry name" value="ABC_transporter-like_ATP-bd"/>
</dbReference>
<evidence type="ECO:0000256" key="1">
    <source>
        <dbReference type="ARBA" id="ARBA00004202"/>
    </source>
</evidence>
<evidence type="ECO:0000313" key="8">
    <source>
        <dbReference type="Proteomes" id="UP000275356"/>
    </source>
</evidence>
<dbReference type="SUPFAM" id="SSF52540">
    <property type="entry name" value="P-loop containing nucleoside triphosphate hydrolases"/>
    <property type="match status" value="1"/>
</dbReference>
<comment type="subcellular location">
    <subcellularLocation>
        <location evidence="1">Cell membrane</location>
        <topology evidence="1">Peripheral membrane protein</topology>
    </subcellularLocation>
</comment>
<evidence type="ECO:0000256" key="3">
    <source>
        <dbReference type="ARBA" id="ARBA00022741"/>
    </source>
</evidence>
<proteinExistence type="predicted"/>
<dbReference type="OrthoDB" id="9804819at2"/>
<evidence type="ECO:0000313" key="7">
    <source>
        <dbReference type="EMBL" id="ROR96772.1"/>
    </source>
</evidence>
<dbReference type="GO" id="GO:0016887">
    <property type="term" value="F:ATP hydrolysis activity"/>
    <property type="evidence" value="ECO:0007669"/>
    <property type="project" value="InterPro"/>
</dbReference>
<accession>A0A3N2DAP1</accession>
<dbReference type="PANTHER" id="PTHR42711">
    <property type="entry name" value="ABC TRANSPORTER ATP-BINDING PROTEIN"/>
    <property type="match status" value="1"/>
</dbReference>
<dbReference type="Proteomes" id="UP000275356">
    <property type="component" value="Unassembled WGS sequence"/>
</dbReference>
<evidence type="ECO:0000256" key="5">
    <source>
        <dbReference type="ARBA" id="ARBA00023251"/>
    </source>
</evidence>
<keyword evidence="5" id="KW-0046">Antibiotic resistance</keyword>
<gene>
    <name evidence="7" type="ORF">EDD28_1363</name>
</gene>
<keyword evidence="3" id="KW-0547">Nucleotide-binding</keyword>